<keyword evidence="4 10" id="KW-0964">Secreted</keyword>
<keyword evidence="3 10" id="KW-0052">Apoplast</keyword>
<organism evidence="12 13">
    <name type="scientific">Castilleja foliolosa</name>
    <dbReference type="NCBI Taxonomy" id="1961234"/>
    <lineage>
        <taxon>Eukaryota</taxon>
        <taxon>Viridiplantae</taxon>
        <taxon>Streptophyta</taxon>
        <taxon>Embryophyta</taxon>
        <taxon>Tracheophyta</taxon>
        <taxon>Spermatophyta</taxon>
        <taxon>Magnoliopsida</taxon>
        <taxon>eudicotyledons</taxon>
        <taxon>Gunneridae</taxon>
        <taxon>Pentapetalae</taxon>
        <taxon>asterids</taxon>
        <taxon>lamiids</taxon>
        <taxon>Lamiales</taxon>
        <taxon>Orobanchaceae</taxon>
        <taxon>Pedicularideae</taxon>
        <taxon>Castillejinae</taxon>
        <taxon>Castilleja</taxon>
    </lineage>
</organism>
<keyword evidence="10" id="KW-0732">Signal</keyword>
<dbReference type="Proteomes" id="UP001632038">
    <property type="component" value="Unassembled WGS sequence"/>
</dbReference>
<evidence type="ECO:0000256" key="1">
    <source>
        <dbReference type="ARBA" id="ARBA00004271"/>
    </source>
</evidence>
<dbReference type="PRINTS" id="PR00325">
    <property type="entry name" value="GERMIN"/>
</dbReference>
<reference evidence="13" key="1">
    <citation type="journal article" date="2024" name="IScience">
        <title>Strigolactones Initiate the Formation of Haustorium-like Structures in Castilleja.</title>
        <authorList>
            <person name="Buerger M."/>
            <person name="Peterson D."/>
            <person name="Chory J."/>
        </authorList>
    </citation>
    <scope>NUCLEOTIDE SEQUENCE [LARGE SCALE GENOMIC DNA]</scope>
</reference>
<keyword evidence="13" id="KW-1185">Reference proteome</keyword>
<accession>A0ABD3EIF7</accession>
<comment type="similarity">
    <text evidence="2 10">Belongs to the germin family.</text>
</comment>
<evidence type="ECO:0000256" key="4">
    <source>
        <dbReference type="ARBA" id="ARBA00022525"/>
    </source>
</evidence>
<dbReference type="GO" id="GO:0030145">
    <property type="term" value="F:manganese ion binding"/>
    <property type="evidence" value="ECO:0007669"/>
    <property type="project" value="UniProtKB-UniRule"/>
</dbReference>
<dbReference type="Pfam" id="PF00190">
    <property type="entry name" value="Cupin_1"/>
    <property type="match status" value="1"/>
</dbReference>
<dbReference type="InterPro" id="IPR006045">
    <property type="entry name" value="Cupin_1"/>
</dbReference>
<feature type="chain" id="PRO_5044532415" description="Germin-like protein" evidence="10">
    <location>
        <begin position="22"/>
        <end position="218"/>
    </location>
</feature>
<feature type="disulfide bond" evidence="9">
    <location>
        <begin position="31"/>
        <end position="47"/>
    </location>
</feature>
<keyword evidence="6 7" id="KW-0464">Manganese</keyword>
<feature type="domain" description="Cupin type-1" evidence="11">
    <location>
        <begin position="61"/>
        <end position="210"/>
    </location>
</feature>
<dbReference type="InterPro" id="IPR011051">
    <property type="entry name" value="RmlC_Cupin_sf"/>
</dbReference>
<evidence type="ECO:0000256" key="8">
    <source>
        <dbReference type="PIRSR" id="PIRSR601929-2"/>
    </source>
</evidence>
<feature type="binding site" evidence="8">
    <location>
        <position position="156"/>
    </location>
    <ligand>
        <name>Mn(2+)</name>
        <dbReference type="ChEBI" id="CHEBI:29035"/>
    </ligand>
</feature>
<dbReference type="CDD" id="cd02241">
    <property type="entry name" value="cupin_OxOx"/>
    <property type="match status" value="1"/>
</dbReference>
<protein>
    <recommendedName>
        <fullName evidence="10">Germin-like protein</fullName>
    </recommendedName>
</protein>
<feature type="binding site" evidence="8">
    <location>
        <position position="109"/>
    </location>
    <ligand>
        <name>Mn(2+)</name>
        <dbReference type="ChEBI" id="CHEBI:29035"/>
    </ligand>
</feature>
<dbReference type="SMART" id="SM00835">
    <property type="entry name" value="Cupin_1"/>
    <property type="match status" value="1"/>
</dbReference>
<sequence length="218" mass="23639">MSLSHIQLLIIFTNLLSIASAFDPRPTLDICVADLSSPLRINGPMPCKDPSTVTDNDFFYSGLDKPGNTSNPFRVAVTTVGVAVVPGLNTMGLSMSRLDFEPGGFFPLHYHRSSELHVALEGSIEVGFVTPEQNYKYYSKVLNKGDVFIVPAGLVHVQRNAGAGEASSLTILNSQFPGINIITAAAFGAKPAMDSSYLANNYQLDENTIENLQTKRWV</sequence>
<gene>
    <name evidence="12" type="ORF">CASFOL_003869</name>
</gene>
<dbReference type="PANTHER" id="PTHR31238">
    <property type="entry name" value="GERMIN-LIKE PROTEIN SUBFAMILY 3 MEMBER 3"/>
    <property type="match status" value="1"/>
</dbReference>
<evidence type="ECO:0000256" key="7">
    <source>
        <dbReference type="PIRSR" id="PIRSR601929-1"/>
    </source>
</evidence>
<evidence type="ECO:0000256" key="2">
    <source>
        <dbReference type="ARBA" id="ARBA00007456"/>
    </source>
</evidence>
<feature type="binding site" evidence="7">
    <location>
        <position position="111"/>
    </location>
    <ligand>
        <name>oxalate</name>
        <dbReference type="ChEBI" id="CHEBI:30623"/>
    </ligand>
</feature>
<evidence type="ECO:0000256" key="3">
    <source>
        <dbReference type="ARBA" id="ARBA00022523"/>
    </source>
</evidence>
<evidence type="ECO:0000259" key="11">
    <source>
        <dbReference type="SMART" id="SM00835"/>
    </source>
</evidence>
<evidence type="ECO:0000256" key="6">
    <source>
        <dbReference type="ARBA" id="ARBA00023211"/>
    </source>
</evidence>
<dbReference type="AlphaFoldDB" id="A0ABD3EIF7"/>
<evidence type="ECO:0000313" key="13">
    <source>
        <dbReference type="Proteomes" id="UP001632038"/>
    </source>
</evidence>
<dbReference type="EMBL" id="JAVIJP010000005">
    <property type="protein sequence ID" value="KAL3654188.1"/>
    <property type="molecule type" value="Genomic_DNA"/>
</dbReference>
<dbReference type="SUPFAM" id="SSF51182">
    <property type="entry name" value="RmlC-like cupins"/>
    <property type="match status" value="1"/>
</dbReference>
<feature type="signal peptide" evidence="10">
    <location>
        <begin position="1"/>
        <end position="21"/>
    </location>
</feature>
<dbReference type="InterPro" id="IPR001929">
    <property type="entry name" value="Germin"/>
</dbReference>
<dbReference type="InterPro" id="IPR014710">
    <property type="entry name" value="RmlC-like_jellyroll"/>
</dbReference>
<name>A0ABD3EIF7_9LAMI</name>
<evidence type="ECO:0000256" key="9">
    <source>
        <dbReference type="PIRSR" id="PIRSR601929-3"/>
    </source>
</evidence>
<keyword evidence="5 7" id="KW-0479">Metal-binding</keyword>
<feature type="binding site" evidence="8">
    <location>
        <position position="115"/>
    </location>
    <ligand>
        <name>Mn(2+)</name>
        <dbReference type="ChEBI" id="CHEBI:29035"/>
    </ligand>
</feature>
<dbReference type="GO" id="GO:0048046">
    <property type="term" value="C:apoplast"/>
    <property type="evidence" value="ECO:0007669"/>
    <property type="project" value="UniProtKB-SubCell"/>
</dbReference>
<proteinExistence type="inferred from homology"/>
<evidence type="ECO:0000313" key="12">
    <source>
        <dbReference type="EMBL" id="KAL3654188.1"/>
    </source>
</evidence>
<keyword evidence="9" id="KW-1015">Disulfide bond</keyword>
<comment type="caution">
    <text evidence="12">The sequence shown here is derived from an EMBL/GenBank/DDBJ whole genome shotgun (WGS) entry which is preliminary data.</text>
</comment>
<feature type="binding site" evidence="7">
    <location>
        <position position="115"/>
    </location>
    <ligand>
        <name>oxalate</name>
        <dbReference type="ChEBI" id="CHEBI:30623"/>
    </ligand>
</feature>
<feature type="binding site" evidence="8">
    <location>
        <position position="111"/>
    </location>
    <ligand>
        <name>Mn(2+)</name>
        <dbReference type="ChEBI" id="CHEBI:29035"/>
    </ligand>
</feature>
<evidence type="ECO:0000256" key="10">
    <source>
        <dbReference type="RuleBase" id="RU366015"/>
    </source>
</evidence>
<dbReference type="Gene3D" id="2.60.120.10">
    <property type="entry name" value="Jelly Rolls"/>
    <property type="match status" value="1"/>
</dbReference>
<evidence type="ECO:0000256" key="5">
    <source>
        <dbReference type="ARBA" id="ARBA00022723"/>
    </source>
</evidence>
<comment type="subcellular location">
    <subcellularLocation>
        <location evidence="1 10">Secreted</location>
        <location evidence="1 10">Extracellular space</location>
        <location evidence="1 10">Apoplast</location>
    </subcellularLocation>
</comment>